<organism evidence="1">
    <name type="scientific">Anguilla anguilla</name>
    <name type="common">European freshwater eel</name>
    <name type="synonym">Muraena anguilla</name>
    <dbReference type="NCBI Taxonomy" id="7936"/>
    <lineage>
        <taxon>Eukaryota</taxon>
        <taxon>Metazoa</taxon>
        <taxon>Chordata</taxon>
        <taxon>Craniata</taxon>
        <taxon>Vertebrata</taxon>
        <taxon>Euteleostomi</taxon>
        <taxon>Actinopterygii</taxon>
        <taxon>Neopterygii</taxon>
        <taxon>Teleostei</taxon>
        <taxon>Anguilliformes</taxon>
        <taxon>Anguillidae</taxon>
        <taxon>Anguilla</taxon>
    </lineage>
</organism>
<sequence>MSTVRQILILG</sequence>
<evidence type="ECO:0000313" key="1">
    <source>
        <dbReference type="EMBL" id="JAH60966.1"/>
    </source>
</evidence>
<proteinExistence type="predicted"/>
<dbReference type="EMBL" id="GBXM01047611">
    <property type="protein sequence ID" value="JAH60966.1"/>
    <property type="molecule type" value="Transcribed_RNA"/>
</dbReference>
<reference evidence="1" key="1">
    <citation type="submission" date="2014-11" db="EMBL/GenBank/DDBJ databases">
        <authorList>
            <person name="Amaro Gonzalez C."/>
        </authorList>
    </citation>
    <scope>NUCLEOTIDE SEQUENCE</scope>
</reference>
<reference evidence="1" key="2">
    <citation type="journal article" date="2015" name="Fish Shellfish Immunol.">
        <title>Early steps in the European eel (Anguilla anguilla)-Vibrio vulnificus interaction in the gills: Role of the RtxA13 toxin.</title>
        <authorList>
            <person name="Callol A."/>
            <person name="Pajuelo D."/>
            <person name="Ebbesson L."/>
            <person name="Teles M."/>
            <person name="MacKenzie S."/>
            <person name="Amaro C."/>
        </authorList>
    </citation>
    <scope>NUCLEOTIDE SEQUENCE</scope>
</reference>
<name>A0A0E9U572_ANGAN</name>
<accession>A0A0E9U572</accession>
<protein>
    <submittedName>
        <fullName evidence="1">Uncharacterized protein</fullName>
    </submittedName>
</protein>